<evidence type="ECO:0000313" key="6">
    <source>
        <dbReference type="Proteomes" id="UP000244729"/>
    </source>
</evidence>
<evidence type="ECO:0000259" key="4">
    <source>
        <dbReference type="PROSITE" id="PS50932"/>
    </source>
</evidence>
<dbReference type="CDD" id="cd01392">
    <property type="entry name" value="HTH_LacI"/>
    <property type="match status" value="1"/>
</dbReference>
<keyword evidence="2" id="KW-0238">DNA-binding</keyword>
<dbReference type="PANTHER" id="PTHR30146:SF109">
    <property type="entry name" value="HTH-TYPE TRANSCRIPTIONAL REGULATOR GALS"/>
    <property type="match status" value="1"/>
</dbReference>
<sequence length="333" mass="35830">MAKSQRPTIVDVAKAAGVSVSTASNALTGVRRVNADTRAKVRRIADELGYEPNLVARSLASKRSGMIGIIVPDVTDLFLTELVRGVERAVAEECLSLLIGDSGNDAGREEHYLRAFEDRRVDGLLLIPTAGTKLARLNTLADAVPTVVVDREVYGWTGDFVSCDHRRGGEMMVDHLVSLGHTRIAQLAGDQELSSARARHAAVRARMAEHGLAVVTEGFSSFTIEDAVDQAERIINRASTFSALCAGDDLLALAALAEAHRKGIALPDDLSIVGFDDISYSGISWPPLTTVRQPVDRIAIEATRLLLERNVGPGRHVLLQPELIVRESTKATG</sequence>
<keyword evidence="1" id="KW-0805">Transcription regulation</keyword>
<dbReference type="SUPFAM" id="SSF53822">
    <property type="entry name" value="Periplasmic binding protein-like I"/>
    <property type="match status" value="1"/>
</dbReference>
<keyword evidence="6" id="KW-1185">Reference proteome</keyword>
<evidence type="ECO:0000256" key="1">
    <source>
        <dbReference type="ARBA" id="ARBA00023015"/>
    </source>
</evidence>
<dbReference type="OrthoDB" id="3258243at2"/>
<dbReference type="Gene3D" id="3.40.50.2300">
    <property type="match status" value="2"/>
</dbReference>
<protein>
    <recommendedName>
        <fullName evidence="4">HTH lacI-type domain-containing protein</fullName>
    </recommendedName>
</protein>
<accession>A0A2S0WSH3</accession>
<name>A0A2S0WSH3_9MICO</name>
<dbReference type="InterPro" id="IPR010982">
    <property type="entry name" value="Lambda_DNA-bd_dom_sf"/>
</dbReference>
<dbReference type="EMBL" id="CP028913">
    <property type="protein sequence ID" value="AWB94295.1"/>
    <property type="molecule type" value="Genomic_DNA"/>
</dbReference>
<reference evidence="5 6" key="1">
    <citation type="submission" date="2018-04" db="EMBL/GenBank/DDBJ databases">
        <authorList>
            <person name="Li J."/>
        </authorList>
    </citation>
    <scope>NUCLEOTIDE SEQUENCE [LARGE SCALE GENOMIC DNA]</scope>
    <source>
        <strain evidence="6">30A</strain>
    </source>
</reference>
<dbReference type="Pfam" id="PF00356">
    <property type="entry name" value="LacI"/>
    <property type="match status" value="1"/>
</dbReference>
<evidence type="ECO:0000256" key="3">
    <source>
        <dbReference type="ARBA" id="ARBA00023163"/>
    </source>
</evidence>
<dbReference type="PROSITE" id="PS50932">
    <property type="entry name" value="HTH_LACI_2"/>
    <property type="match status" value="1"/>
</dbReference>
<gene>
    <name evidence="5" type="ORF">DCE93_00240</name>
</gene>
<dbReference type="AlphaFoldDB" id="A0A2S0WSH3"/>
<dbReference type="CDD" id="cd06267">
    <property type="entry name" value="PBP1_LacI_sugar_binding-like"/>
    <property type="match status" value="1"/>
</dbReference>
<evidence type="ECO:0000313" key="5">
    <source>
        <dbReference type="EMBL" id="AWB94295.1"/>
    </source>
</evidence>
<dbReference type="InterPro" id="IPR046335">
    <property type="entry name" value="LacI/GalR-like_sensor"/>
</dbReference>
<dbReference type="GO" id="GO:0000976">
    <property type="term" value="F:transcription cis-regulatory region binding"/>
    <property type="evidence" value="ECO:0007669"/>
    <property type="project" value="TreeGrafter"/>
</dbReference>
<dbReference type="PANTHER" id="PTHR30146">
    <property type="entry name" value="LACI-RELATED TRANSCRIPTIONAL REPRESSOR"/>
    <property type="match status" value="1"/>
</dbReference>
<dbReference type="RefSeq" id="WP_108594122.1">
    <property type="nucleotide sequence ID" value="NZ_CP028913.1"/>
</dbReference>
<dbReference type="Proteomes" id="UP000244729">
    <property type="component" value="Chromosome"/>
</dbReference>
<dbReference type="InterPro" id="IPR028082">
    <property type="entry name" value="Peripla_BP_I"/>
</dbReference>
<organism evidence="5 6">
    <name type="scientific">Agromyces badenianii</name>
    <dbReference type="NCBI Taxonomy" id="2080742"/>
    <lineage>
        <taxon>Bacteria</taxon>
        <taxon>Bacillati</taxon>
        <taxon>Actinomycetota</taxon>
        <taxon>Actinomycetes</taxon>
        <taxon>Micrococcales</taxon>
        <taxon>Microbacteriaceae</taxon>
        <taxon>Agromyces</taxon>
    </lineage>
</organism>
<evidence type="ECO:0000256" key="2">
    <source>
        <dbReference type="ARBA" id="ARBA00023125"/>
    </source>
</evidence>
<dbReference type="SMART" id="SM00354">
    <property type="entry name" value="HTH_LACI"/>
    <property type="match status" value="1"/>
</dbReference>
<dbReference type="SUPFAM" id="SSF47413">
    <property type="entry name" value="lambda repressor-like DNA-binding domains"/>
    <property type="match status" value="1"/>
</dbReference>
<proteinExistence type="predicted"/>
<dbReference type="PROSITE" id="PS00356">
    <property type="entry name" value="HTH_LACI_1"/>
    <property type="match status" value="1"/>
</dbReference>
<dbReference type="KEGG" id="agm:DCE93_00240"/>
<feature type="domain" description="HTH lacI-type" evidence="4">
    <location>
        <begin position="7"/>
        <end position="61"/>
    </location>
</feature>
<dbReference type="Gene3D" id="1.10.260.40">
    <property type="entry name" value="lambda repressor-like DNA-binding domains"/>
    <property type="match status" value="1"/>
</dbReference>
<dbReference type="InterPro" id="IPR000843">
    <property type="entry name" value="HTH_LacI"/>
</dbReference>
<dbReference type="GO" id="GO:0003700">
    <property type="term" value="F:DNA-binding transcription factor activity"/>
    <property type="evidence" value="ECO:0007669"/>
    <property type="project" value="TreeGrafter"/>
</dbReference>
<keyword evidence="3" id="KW-0804">Transcription</keyword>
<dbReference type="Pfam" id="PF13377">
    <property type="entry name" value="Peripla_BP_3"/>
    <property type="match status" value="1"/>
</dbReference>